<evidence type="ECO:0000313" key="2">
    <source>
        <dbReference type="Proteomes" id="UP001338125"/>
    </source>
</evidence>
<dbReference type="Proteomes" id="UP001338125">
    <property type="component" value="Unassembled WGS sequence"/>
</dbReference>
<dbReference type="EMBL" id="JAVFKD010000014">
    <property type="protein sequence ID" value="KAK5989611.1"/>
    <property type="molecule type" value="Genomic_DNA"/>
</dbReference>
<keyword evidence="2" id="KW-1185">Reference proteome</keyword>
<gene>
    <name evidence="1" type="ORF">PT974_07865</name>
</gene>
<name>A0ABR0SCN2_9HYPO</name>
<evidence type="ECO:0000313" key="1">
    <source>
        <dbReference type="EMBL" id="KAK5989611.1"/>
    </source>
</evidence>
<comment type="caution">
    <text evidence="1">The sequence shown here is derived from an EMBL/GenBank/DDBJ whole genome shotgun (WGS) entry which is preliminary data.</text>
</comment>
<reference evidence="1 2" key="1">
    <citation type="submission" date="2024-01" db="EMBL/GenBank/DDBJ databases">
        <title>Complete genome of Cladobotryum mycophilum ATHUM6906.</title>
        <authorList>
            <person name="Christinaki A.C."/>
            <person name="Myridakis A.I."/>
            <person name="Kouvelis V.N."/>
        </authorList>
    </citation>
    <scope>NUCLEOTIDE SEQUENCE [LARGE SCALE GENOMIC DNA]</scope>
    <source>
        <strain evidence="1 2">ATHUM6906</strain>
    </source>
</reference>
<proteinExistence type="predicted"/>
<organism evidence="1 2">
    <name type="scientific">Cladobotryum mycophilum</name>
    <dbReference type="NCBI Taxonomy" id="491253"/>
    <lineage>
        <taxon>Eukaryota</taxon>
        <taxon>Fungi</taxon>
        <taxon>Dikarya</taxon>
        <taxon>Ascomycota</taxon>
        <taxon>Pezizomycotina</taxon>
        <taxon>Sordariomycetes</taxon>
        <taxon>Hypocreomycetidae</taxon>
        <taxon>Hypocreales</taxon>
        <taxon>Hypocreaceae</taxon>
        <taxon>Cladobotryum</taxon>
    </lineage>
</organism>
<sequence length="165" mass="17763">MRNLQYSTLPIDLHKPTGPRTDLSSFQLTTINTVFTSYGVDTPTLTPAVYNYSATGILQGATDFLEVLAWGYDCHGVGYRVSYSSFTALTNTLASIDILSRTNKSPDASTLKSVQNALVAYGDANITALAQAIGPALQDDARDGMPPIRQCDAYCMSNQDLLGLL</sequence>
<protein>
    <submittedName>
        <fullName evidence="1">Botcinic acid biosynthesis cluster B protein 12</fullName>
    </submittedName>
</protein>
<accession>A0ABR0SCN2</accession>